<feature type="domain" description="ATP-grasp" evidence="7">
    <location>
        <begin position="116"/>
        <end position="302"/>
    </location>
</feature>
<dbReference type="FunFam" id="3.30.1490.20:FF:000015">
    <property type="entry name" value="N5-carboxyaminoimidazole ribonucleotide synthase"/>
    <property type="match status" value="1"/>
</dbReference>
<dbReference type="PANTHER" id="PTHR11609">
    <property type="entry name" value="PURINE BIOSYNTHESIS PROTEIN 6/7, PUR6/7"/>
    <property type="match status" value="1"/>
</dbReference>
<dbReference type="InterPro" id="IPR013815">
    <property type="entry name" value="ATP_grasp_subdomain_1"/>
</dbReference>
<dbReference type="InterPro" id="IPR040686">
    <property type="entry name" value="PurK_C"/>
</dbReference>
<name>A0A1M5WYR1_9BURK</name>
<keyword evidence="3 5" id="KW-0658">Purine biosynthesis</keyword>
<dbReference type="GO" id="GO:0005524">
    <property type="term" value="F:ATP binding"/>
    <property type="evidence" value="ECO:0007669"/>
    <property type="project" value="UniProtKB-UniRule"/>
</dbReference>
<dbReference type="Gene3D" id="3.30.470.20">
    <property type="entry name" value="ATP-grasp fold, B domain"/>
    <property type="match status" value="1"/>
</dbReference>
<dbReference type="EC" id="6.3.4.18" evidence="5 6"/>
<evidence type="ECO:0000256" key="4">
    <source>
        <dbReference type="ARBA" id="ARBA00022840"/>
    </source>
</evidence>
<dbReference type="OrthoDB" id="9804625at2"/>
<dbReference type="InterPro" id="IPR054350">
    <property type="entry name" value="PurT/PurK_preATP-grasp"/>
</dbReference>
<dbReference type="Proteomes" id="UP000184226">
    <property type="component" value="Unassembled WGS sequence"/>
</dbReference>
<dbReference type="AlphaFoldDB" id="A0A1M5WYR1"/>
<keyword evidence="1 5" id="KW-0436">Ligase</keyword>
<protein>
    <recommendedName>
        <fullName evidence="5 6">N5-carboxyaminoimidazole ribonucleotide synthase</fullName>
        <shortName evidence="5 6">N5-CAIR synthase</shortName>
        <ecNumber evidence="5 6">6.3.4.18</ecNumber>
    </recommendedName>
    <alternativeName>
        <fullName evidence="5 6">5-(carboxyamino)imidazole ribonucleotide synthetase</fullName>
    </alternativeName>
</protein>
<accession>A0A1M5WYR1</accession>
<sequence length="393" mass="41420">MNEASIPFPIPPGDWLGMIGGGQLGRMYCHAAQSLGYKVAVLDPDPDSPAGAVADMHIRAGYDDQAGLRQLSERCKAITTEFENVPAQSLQALAARSAVRPAAQAVAIVQDRIQEKAFIQSAGAPVAPYAAVHTPEDIAAAPDALFPGVLKAARLGYDGKGQARVRTRAEAQLAFAEFGAIPCVLEAFLPLASELSVVMARGADGQAVFYPSARNEHRDGILAVSTVDAQARDQVTAGQAAKAALAIAQRLQYVGVLCVEFFVLRDGSLVANEIAPRPHNSGHYTMDASVSSQFEQQVRVTAGLPLGSTDCLCSVVMLNILGDAWFDPETGARREPDWPAVLAVPGAKLHLYGKAEARRGRKMGHVNVLGATLADAQSAAARVARALAIPFQP</sequence>
<gene>
    <name evidence="5 6" type="primary">purK</name>
    <name evidence="8" type="ORF">SAMN04488135_10639</name>
</gene>
<feature type="binding site" evidence="5">
    <location>
        <position position="151"/>
    </location>
    <ligand>
        <name>ATP</name>
        <dbReference type="ChEBI" id="CHEBI:30616"/>
    </ligand>
</feature>
<dbReference type="Pfam" id="PF22660">
    <property type="entry name" value="RS_preATP-grasp-like"/>
    <property type="match status" value="1"/>
</dbReference>
<evidence type="ECO:0000313" key="8">
    <source>
        <dbReference type="EMBL" id="SHH92482.1"/>
    </source>
</evidence>
<dbReference type="EMBL" id="FQXE01000006">
    <property type="protein sequence ID" value="SHH92482.1"/>
    <property type="molecule type" value="Genomic_DNA"/>
</dbReference>
<comment type="subunit">
    <text evidence="5 6">Homodimer.</text>
</comment>
<feature type="binding site" evidence="5">
    <location>
        <begin position="272"/>
        <end position="273"/>
    </location>
    <ligand>
        <name>ATP</name>
        <dbReference type="ChEBI" id="CHEBI:30616"/>
    </ligand>
</feature>
<dbReference type="GO" id="GO:0004638">
    <property type="term" value="F:phosphoribosylaminoimidazole carboxylase activity"/>
    <property type="evidence" value="ECO:0007669"/>
    <property type="project" value="InterPro"/>
</dbReference>
<dbReference type="UniPathway" id="UPA00074">
    <property type="reaction ID" value="UER00942"/>
</dbReference>
<dbReference type="NCBIfam" id="NF004675">
    <property type="entry name" value="PRK06019.1-1"/>
    <property type="match status" value="1"/>
</dbReference>
<feature type="binding site" evidence="5">
    <location>
        <begin position="186"/>
        <end position="189"/>
    </location>
    <ligand>
        <name>ATP</name>
        <dbReference type="ChEBI" id="CHEBI:30616"/>
    </ligand>
</feature>
<organism evidence="8 9">
    <name type="scientific">Pollutimonas bauzanensis</name>
    <dbReference type="NCBI Taxonomy" id="658167"/>
    <lineage>
        <taxon>Bacteria</taxon>
        <taxon>Pseudomonadati</taxon>
        <taxon>Pseudomonadota</taxon>
        <taxon>Betaproteobacteria</taxon>
        <taxon>Burkholderiales</taxon>
        <taxon>Alcaligenaceae</taxon>
        <taxon>Pollutimonas</taxon>
    </lineage>
</organism>
<evidence type="ECO:0000256" key="3">
    <source>
        <dbReference type="ARBA" id="ARBA00022755"/>
    </source>
</evidence>
<feature type="binding site" evidence="5">
    <location>
        <position position="194"/>
    </location>
    <ligand>
        <name>ATP</name>
        <dbReference type="ChEBI" id="CHEBI:30616"/>
    </ligand>
</feature>
<dbReference type="Pfam" id="PF02222">
    <property type="entry name" value="ATP-grasp"/>
    <property type="match status" value="1"/>
</dbReference>
<dbReference type="Pfam" id="PF17769">
    <property type="entry name" value="PurK_C"/>
    <property type="match status" value="1"/>
</dbReference>
<dbReference type="InterPro" id="IPR016185">
    <property type="entry name" value="PreATP-grasp_dom_sf"/>
</dbReference>
<dbReference type="InterPro" id="IPR005875">
    <property type="entry name" value="PurK"/>
</dbReference>
<feature type="binding site" evidence="5">
    <location>
        <position position="112"/>
    </location>
    <ligand>
        <name>ATP</name>
        <dbReference type="ChEBI" id="CHEBI:30616"/>
    </ligand>
</feature>
<dbReference type="GO" id="GO:0006189">
    <property type="term" value="P:'de novo' IMP biosynthetic process"/>
    <property type="evidence" value="ECO:0007669"/>
    <property type="project" value="UniProtKB-UniRule"/>
</dbReference>
<comment type="similarity">
    <text evidence="5 6">Belongs to the PurK/PurT family.</text>
</comment>
<comment type="pathway">
    <text evidence="5 6">Purine metabolism; IMP biosynthesis via de novo pathway; 5-amino-1-(5-phospho-D-ribosyl)imidazole-4-carboxylate from 5-amino-1-(5-phospho-D-ribosyl)imidazole (N5-CAIR route): step 1/2.</text>
</comment>
<dbReference type="InterPro" id="IPR011054">
    <property type="entry name" value="Rudment_hybrid_motif"/>
</dbReference>
<dbReference type="STRING" id="658167.SAMN04488135_10639"/>
<keyword evidence="2 5" id="KW-0547">Nucleotide-binding</keyword>
<dbReference type="SUPFAM" id="SSF51246">
    <property type="entry name" value="Rudiment single hybrid motif"/>
    <property type="match status" value="1"/>
</dbReference>
<evidence type="ECO:0000256" key="6">
    <source>
        <dbReference type="RuleBase" id="RU361200"/>
    </source>
</evidence>
<dbReference type="GO" id="GO:0034028">
    <property type="term" value="F:5-(carboxyamino)imidazole ribonucleotide synthase activity"/>
    <property type="evidence" value="ECO:0007669"/>
    <property type="project" value="UniProtKB-UniRule"/>
</dbReference>
<dbReference type="GO" id="GO:0005829">
    <property type="term" value="C:cytosol"/>
    <property type="evidence" value="ECO:0007669"/>
    <property type="project" value="TreeGrafter"/>
</dbReference>
<dbReference type="NCBIfam" id="TIGR01161">
    <property type="entry name" value="purK"/>
    <property type="match status" value="1"/>
</dbReference>
<evidence type="ECO:0000256" key="2">
    <source>
        <dbReference type="ARBA" id="ARBA00022741"/>
    </source>
</evidence>
<dbReference type="HAMAP" id="MF_01928">
    <property type="entry name" value="PurK"/>
    <property type="match status" value="1"/>
</dbReference>
<dbReference type="GO" id="GO:0046872">
    <property type="term" value="F:metal ion binding"/>
    <property type="evidence" value="ECO:0007669"/>
    <property type="project" value="InterPro"/>
</dbReference>
<comment type="function">
    <text evidence="5">Catalyzes the ATP-dependent conversion of 5-aminoimidazole ribonucleotide (AIR) and HCO(3)(-) to N5-carboxyaminoimidazole ribonucleotide (N5-CAIR).</text>
</comment>
<comment type="function">
    <text evidence="6">Catalyzes the ATP-dependent conversion of 5-aminoimidazole ribonucleotide (AIR) and HCO(3)- to N5-carboxyaminoimidazole ribonucleotide (N5-CAIR).</text>
</comment>
<dbReference type="PANTHER" id="PTHR11609:SF5">
    <property type="entry name" value="PHOSPHORIBOSYLAMINOIMIDAZOLE CARBOXYLASE"/>
    <property type="match status" value="1"/>
</dbReference>
<evidence type="ECO:0000256" key="5">
    <source>
        <dbReference type="HAMAP-Rule" id="MF_01928"/>
    </source>
</evidence>
<dbReference type="NCBIfam" id="NF004679">
    <property type="entry name" value="PRK06019.1-5"/>
    <property type="match status" value="1"/>
</dbReference>
<dbReference type="Gene3D" id="3.40.50.20">
    <property type="match status" value="1"/>
</dbReference>
<keyword evidence="9" id="KW-1185">Reference proteome</keyword>
<dbReference type="SUPFAM" id="SSF52440">
    <property type="entry name" value="PreATP-grasp domain"/>
    <property type="match status" value="1"/>
</dbReference>
<proteinExistence type="inferred from homology"/>
<evidence type="ECO:0000313" key="9">
    <source>
        <dbReference type="Proteomes" id="UP000184226"/>
    </source>
</evidence>
<dbReference type="NCBIfam" id="NF004677">
    <property type="entry name" value="PRK06019.1-3"/>
    <property type="match status" value="1"/>
</dbReference>
<feature type="binding site" evidence="5">
    <location>
        <position position="217"/>
    </location>
    <ligand>
        <name>ATP</name>
        <dbReference type="ChEBI" id="CHEBI:30616"/>
    </ligand>
</feature>
<keyword evidence="4 5" id="KW-0067">ATP-binding</keyword>
<dbReference type="PROSITE" id="PS50975">
    <property type="entry name" value="ATP_GRASP"/>
    <property type="match status" value="1"/>
</dbReference>
<dbReference type="SUPFAM" id="SSF56059">
    <property type="entry name" value="Glutathione synthetase ATP-binding domain-like"/>
    <property type="match status" value="1"/>
</dbReference>
<evidence type="ECO:0000256" key="1">
    <source>
        <dbReference type="ARBA" id="ARBA00022598"/>
    </source>
</evidence>
<dbReference type="RefSeq" id="WP_073103778.1">
    <property type="nucleotide sequence ID" value="NZ_FQXE01000006.1"/>
</dbReference>
<reference evidence="8 9" key="1">
    <citation type="submission" date="2016-11" db="EMBL/GenBank/DDBJ databases">
        <authorList>
            <person name="Jaros S."/>
            <person name="Januszkiewicz K."/>
            <person name="Wedrychowicz H."/>
        </authorList>
    </citation>
    <scope>NUCLEOTIDE SEQUENCE [LARGE SCALE GENOMIC DNA]</scope>
    <source>
        <strain evidence="8 9">CGMCC 1.10190</strain>
    </source>
</reference>
<dbReference type="InterPro" id="IPR011761">
    <property type="entry name" value="ATP-grasp"/>
</dbReference>
<evidence type="ECO:0000259" key="7">
    <source>
        <dbReference type="PROSITE" id="PS50975"/>
    </source>
</evidence>
<dbReference type="Gene3D" id="3.30.1490.20">
    <property type="entry name" value="ATP-grasp fold, A domain"/>
    <property type="match status" value="1"/>
</dbReference>
<feature type="binding site" evidence="5">
    <location>
        <begin position="156"/>
        <end position="162"/>
    </location>
    <ligand>
        <name>ATP</name>
        <dbReference type="ChEBI" id="CHEBI:30616"/>
    </ligand>
</feature>
<dbReference type="InterPro" id="IPR003135">
    <property type="entry name" value="ATP-grasp_carboxylate-amine"/>
</dbReference>
<dbReference type="NCBIfam" id="NF004676">
    <property type="entry name" value="PRK06019.1-2"/>
    <property type="match status" value="1"/>
</dbReference>
<comment type="catalytic activity">
    <reaction evidence="5 6">
        <text>5-amino-1-(5-phospho-beta-D-ribosyl)imidazole + hydrogencarbonate + ATP = 5-carboxyamino-1-(5-phospho-D-ribosyl)imidazole + ADP + phosphate + 2 H(+)</text>
        <dbReference type="Rhea" id="RHEA:19317"/>
        <dbReference type="ChEBI" id="CHEBI:15378"/>
        <dbReference type="ChEBI" id="CHEBI:17544"/>
        <dbReference type="ChEBI" id="CHEBI:30616"/>
        <dbReference type="ChEBI" id="CHEBI:43474"/>
        <dbReference type="ChEBI" id="CHEBI:58730"/>
        <dbReference type="ChEBI" id="CHEBI:137981"/>
        <dbReference type="ChEBI" id="CHEBI:456216"/>
        <dbReference type="EC" id="6.3.4.18"/>
    </reaction>
</comment>